<keyword evidence="2" id="KW-0328">Glycosyltransferase</keyword>
<feature type="domain" description="Glycosyl transferase family 1" evidence="4">
    <location>
        <begin position="175"/>
        <end position="348"/>
    </location>
</feature>
<comment type="caution">
    <text evidence="6">The sequence shown here is derived from an EMBL/GenBank/DDBJ whole genome shotgun (WGS) entry which is preliminary data.</text>
</comment>
<sequence>MIPELETGGAERTTVDIAAALVAAGHRALVASAGGRLVTELEALGAKHITLPLATKSPWRIWRNAGTLARIVERERVDLLHARSRAPAWSTLIAARRTARPFVTTYHGIYKQTNALKGLYNSVMVRGDVVIANSRYTADLIAERHPFAADRLTVIHRGSDLGGLAPHAVSDARRNALRQAWGIAPETPVILNLARLTGWKGQTVLIDALARLASTNPDAAWTAILAGDDQGRRDYSQMLRARIAAAGLADRIRLPGHCADVAAALALADVSVVASTEPEAFGRAAVEAQAASVPIIATDLGGARETVLAPPEVTEEARTGWRVPAGDASALADALDEVLALDAGTRTDVTARALRHVSARFSREAMCGATLAIYDRLIDNCRAGSKHG</sequence>
<evidence type="ECO:0000313" key="6">
    <source>
        <dbReference type="EMBL" id="MBA4612829.1"/>
    </source>
</evidence>
<dbReference type="SUPFAM" id="SSF53756">
    <property type="entry name" value="UDP-Glycosyltransferase/glycogen phosphorylase"/>
    <property type="match status" value="1"/>
</dbReference>
<comment type="similarity">
    <text evidence="1">Belongs to the glycosyltransferase group 1 family. Glycosyltransferase 4 subfamily.</text>
</comment>
<dbReference type="Pfam" id="PF13439">
    <property type="entry name" value="Glyco_transf_4"/>
    <property type="match status" value="1"/>
</dbReference>
<dbReference type="AlphaFoldDB" id="A0A838XNI0"/>
<dbReference type="InterPro" id="IPR001296">
    <property type="entry name" value="Glyco_trans_1"/>
</dbReference>
<gene>
    <name evidence="6" type="ORF">H1W37_14275</name>
</gene>
<proteinExistence type="inferred from homology"/>
<dbReference type="EMBL" id="JACEON010000013">
    <property type="protein sequence ID" value="MBA4612829.1"/>
    <property type="molecule type" value="Genomic_DNA"/>
</dbReference>
<evidence type="ECO:0000256" key="1">
    <source>
        <dbReference type="ARBA" id="ARBA00009481"/>
    </source>
</evidence>
<dbReference type="PANTHER" id="PTHR12526">
    <property type="entry name" value="GLYCOSYLTRANSFERASE"/>
    <property type="match status" value="1"/>
</dbReference>
<evidence type="ECO:0000256" key="2">
    <source>
        <dbReference type="ARBA" id="ARBA00022676"/>
    </source>
</evidence>
<evidence type="ECO:0000259" key="4">
    <source>
        <dbReference type="Pfam" id="PF00534"/>
    </source>
</evidence>
<name>A0A838XNI0_9HYPH</name>
<dbReference type="PANTHER" id="PTHR12526:SF640">
    <property type="entry name" value="COLANIC ACID BIOSYNTHESIS GLYCOSYLTRANSFERASE WCAL-RELATED"/>
    <property type="match status" value="1"/>
</dbReference>
<keyword evidence="7" id="KW-1185">Reference proteome</keyword>
<organism evidence="6 7">
    <name type="scientific">Stappia taiwanensis</name>
    <dbReference type="NCBI Taxonomy" id="992267"/>
    <lineage>
        <taxon>Bacteria</taxon>
        <taxon>Pseudomonadati</taxon>
        <taxon>Pseudomonadota</taxon>
        <taxon>Alphaproteobacteria</taxon>
        <taxon>Hyphomicrobiales</taxon>
        <taxon>Stappiaceae</taxon>
        <taxon>Stappia</taxon>
    </lineage>
</organism>
<dbReference type="InterPro" id="IPR028098">
    <property type="entry name" value="Glyco_trans_4-like_N"/>
</dbReference>
<dbReference type="Pfam" id="PF00534">
    <property type="entry name" value="Glycos_transf_1"/>
    <property type="match status" value="1"/>
</dbReference>
<dbReference type="Gene3D" id="3.40.50.2000">
    <property type="entry name" value="Glycogen Phosphorylase B"/>
    <property type="match status" value="2"/>
</dbReference>
<dbReference type="CDD" id="cd03819">
    <property type="entry name" value="GT4_WavL-like"/>
    <property type="match status" value="1"/>
</dbReference>
<protein>
    <submittedName>
        <fullName evidence="6">Glycosyltransferase family 4 protein</fullName>
    </submittedName>
</protein>
<evidence type="ECO:0000256" key="3">
    <source>
        <dbReference type="ARBA" id="ARBA00022679"/>
    </source>
</evidence>
<dbReference type="GO" id="GO:0016757">
    <property type="term" value="F:glycosyltransferase activity"/>
    <property type="evidence" value="ECO:0007669"/>
    <property type="project" value="UniProtKB-KW"/>
</dbReference>
<keyword evidence="3 6" id="KW-0808">Transferase</keyword>
<reference evidence="6 7" key="2">
    <citation type="submission" date="2020-08" db="EMBL/GenBank/DDBJ databases">
        <title>Stappia taiwanensis sp. nov., isolated from a coastal thermal spring.</title>
        <authorList>
            <person name="Kampfer P."/>
        </authorList>
    </citation>
    <scope>NUCLEOTIDE SEQUENCE [LARGE SCALE GENOMIC DNA]</scope>
    <source>
        <strain evidence="6 7">DSM 23284</strain>
    </source>
</reference>
<evidence type="ECO:0000313" key="7">
    <source>
        <dbReference type="Proteomes" id="UP000559404"/>
    </source>
</evidence>
<feature type="domain" description="Glycosyltransferase subfamily 4-like N-terminal" evidence="5">
    <location>
        <begin position="8"/>
        <end position="161"/>
    </location>
</feature>
<reference evidence="6 7" key="1">
    <citation type="submission" date="2020-07" db="EMBL/GenBank/DDBJ databases">
        <authorList>
            <person name="Li M."/>
        </authorList>
    </citation>
    <scope>NUCLEOTIDE SEQUENCE [LARGE SCALE GENOMIC DNA]</scope>
    <source>
        <strain evidence="6 7">DSM 23284</strain>
    </source>
</reference>
<dbReference type="Proteomes" id="UP000559404">
    <property type="component" value="Unassembled WGS sequence"/>
</dbReference>
<evidence type="ECO:0000259" key="5">
    <source>
        <dbReference type="Pfam" id="PF13439"/>
    </source>
</evidence>
<accession>A0A838XNI0</accession>